<dbReference type="AlphaFoldDB" id="A0A7S4QC00"/>
<accession>A0A7S4QC00</accession>
<dbReference type="GO" id="GO:0032040">
    <property type="term" value="C:small-subunit processome"/>
    <property type="evidence" value="ECO:0007669"/>
    <property type="project" value="InterPro"/>
</dbReference>
<feature type="compositionally biased region" description="Basic and acidic residues" evidence="8">
    <location>
        <begin position="116"/>
        <end position="125"/>
    </location>
</feature>
<dbReference type="Gene3D" id="3.40.50.1010">
    <property type="entry name" value="5'-nuclease"/>
    <property type="match status" value="1"/>
</dbReference>
<reference evidence="10" key="1">
    <citation type="submission" date="2021-01" db="EMBL/GenBank/DDBJ databases">
        <authorList>
            <person name="Corre E."/>
            <person name="Pelletier E."/>
            <person name="Niang G."/>
            <person name="Scheremetjew M."/>
            <person name="Finn R."/>
            <person name="Kale V."/>
            <person name="Holt S."/>
            <person name="Cochrane G."/>
            <person name="Meng A."/>
            <person name="Brown T."/>
            <person name="Cohen L."/>
        </authorList>
    </citation>
    <scope>NUCLEOTIDE SEQUENCE</scope>
    <source>
        <strain evidence="10">GSO104</strain>
    </source>
</reference>
<dbReference type="EMBL" id="HBNS01000191">
    <property type="protein sequence ID" value="CAE4578014.1"/>
    <property type="molecule type" value="Transcribed_RNA"/>
</dbReference>
<dbReference type="InterPro" id="IPR057776">
    <property type="entry name" value="UTP23_sensor"/>
</dbReference>
<protein>
    <recommendedName>
        <fullName evidence="9">UTP23 sensor motif region domain-containing protein</fullName>
    </recommendedName>
</protein>
<organism evidence="10">
    <name type="scientific">Ditylum brightwellii</name>
    <dbReference type="NCBI Taxonomy" id="49249"/>
    <lineage>
        <taxon>Eukaryota</taxon>
        <taxon>Sar</taxon>
        <taxon>Stramenopiles</taxon>
        <taxon>Ochrophyta</taxon>
        <taxon>Bacillariophyta</taxon>
        <taxon>Mediophyceae</taxon>
        <taxon>Lithodesmiophycidae</taxon>
        <taxon>Lithodesmiales</taxon>
        <taxon>Lithodesmiaceae</taxon>
        <taxon>Ditylum</taxon>
    </lineage>
</organism>
<comment type="subcellular location">
    <subcellularLocation>
        <location evidence="1">Nucleus</location>
        <location evidence="1">Nucleolus</location>
    </subcellularLocation>
</comment>
<dbReference type="Pfam" id="PF24779">
    <property type="entry name" value="UTP23_sensor"/>
    <property type="match status" value="1"/>
</dbReference>
<evidence type="ECO:0000256" key="8">
    <source>
        <dbReference type="SAM" id="MobiDB-lite"/>
    </source>
</evidence>
<gene>
    <name evidence="10" type="ORF">DBRI00130_LOCUS158</name>
</gene>
<feature type="region of interest" description="Disordered" evidence="8">
    <location>
        <begin position="244"/>
        <end position="289"/>
    </location>
</feature>
<evidence type="ECO:0000256" key="3">
    <source>
        <dbReference type="ARBA" id="ARBA00022552"/>
    </source>
</evidence>
<evidence type="ECO:0000256" key="7">
    <source>
        <dbReference type="SAM" id="Coils"/>
    </source>
</evidence>
<feature type="compositionally biased region" description="Basic residues" evidence="8">
    <location>
        <begin position="276"/>
        <end position="289"/>
    </location>
</feature>
<evidence type="ECO:0000256" key="1">
    <source>
        <dbReference type="ARBA" id="ARBA00004604"/>
    </source>
</evidence>
<feature type="coiled-coil region" evidence="7">
    <location>
        <begin position="64"/>
        <end position="95"/>
    </location>
</feature>
<sequence length="289" mass="32355">MRHGRAKLARRTLQFYRLNTQSVHSPYKVLVDGTFLVASIKQKVPLKERFEKTLQHESFTFYIARSTLDELKSLIEQMKKQRNSIDEETLEALEQARQFGLDECEILETSDVQSSSHKDDKKDSSSSEDGNARNDIATLSTKGGSNENGYFVATQDDELSDTLRTSPFVPLFRLGRGVLLLEGPSSASRSYASRMERDKERAGGGLVTEEERDAVQKAKERERAKARKKAEAALAVAQAAAAAENGAFQTRRKNKAKQPNPLSCKKRKGADDGGEKKKKKRKRKKTSDA</sequence>
<dbReference type="InterPro" id="IPR029060">
    <property type="entry name" value="PIN-like_dom_sf"/>
</dbReference>
<keyword evidence="7" id="KW-0175">Coiled coil</keyword>
<comment type="function">
    <text evidence="5">Involved in rRNA-processing and ribosome biogenesis.</text>
</comment>
<feature type="domain" description="UTP23 sensor motif region" evidence="9">
    <location>
        <begin position="251"/>
        <end position="268"/>
    </location>
</feature>
<dbReference type="Pfam" id="PF04900">
    <property type="entry name" value="Fcf1"/>
    <property type="match status" value="1"/>
</dbReference>
<dbReference type="GO" id="GO:0006364">
    <property type="term" value="P:rRNA processing"/>
    <property type="evidence" value="ECO:0007669"/>
    <property type="project" value="UniProtKB-KW"/>
</dbReference>
<evidence type="ECO:0000313" key="10">
    <source>
        <dbReference type="EMBL" id="CAE4578014.1"/>
    </source>
</evidence>
<evidence type="ECO:0000259" key="9">
    <source>
        <dbReference type="Pfam" id="PF24779"/>
    </source>
</evidence>
<comment type="similarity">
    <text evidence="6">Belongs to the UTP23/FCF1 family. UTP23 subfamily.</text>
</comment>
<keyword evidence="4" id="KW-0539">Nucleus</keyword>
<evidence type="ECO:0000256" key="2">
    <source>
        <dbReference type="ARBA" id="ARBA00022517"/>
    </source>
</evidence>
<feature type="region of interest" description="Disordered" evidence="8">
    <location>
        <begin position="186"/>
        <end position="214"/>
    </location>
</feature>
<feature type="region of interest" description="Disordered" evidence="8">
    <location>
        <begin position="110"/>
        <end position="149"/>
    </location>
</feature>
<proteinExistence type="inferred from homology"/>
<dbReference type="SUPFAM" id="SSF88723">
    <property type="entry name" value="PIN domain-like"/>
    <property type="match status" value="1"/>
</dbReference>
<dbReference type="PANTHER" id="PTHR12416">
    <property type="entry name" value="RRNA-PROCESSING PROTEIN UTP23 HOMOLOG"/>
    <property type="match status" value="1"/>
</dbReference>
<keyword evidence="2" id="KW-0690">Ribosome biogenesis</keyword>
<keyword evidence="3" id="KW-0698">rRNA processing</keyword>
<name>A0A7S4QC00_9STRA</name>
<feature type="compositionally biased region" description="Polar residues" evidence="8">
    <location>
        <begin position="137"/>
        <end position="148"/>
    </location>
</feature>
<dbReference type="InterPro" id="IPR006984">
    <property type="entry name" value="Fcf1/UTP23"/>
</dbReference>
<evidence type="ECO:0000256" key="5">
    <source>
        <dbReference type="ARBA" id="ARBA00037300"/>
    </source>
</evidence>
<evidence type="ECO:0000256" key="4">
    <source>
        <dbReference type="ARBA" id="ARBA00023242"/>
    </source>
</evidence>
<evidence type="ECO:0000256" key="6">
    <source>
        <dbReference type="ARBA" id="ARBA00038503"/>
    </source>
</evidence>